<dbReference type="PANTHER" id="PTHR32322:SF2">
    <property type="entry name" value="EAMA DOMAIN-CONTAINING PROTEIN"/>
    <property type="match status" value="1"/>
</dbReference>
<feature type="transmembrane region" description="Helical" evidence="7">
    <location>
        <begin position="241"/>
        <end position="259"/>
    </location>
</feature>
<evidence type="ECO:0000256" key="3">
    <source>
        <dbReference type="ARBA" id="ARBA00022475"/>
    </source>
</evidence>
<feature type="transmembrane region" description="Helical" evidence="7">
    <location>
        <begin position="91"/>
        <end position="111"/>
    </location>
</feature>
<keyword evidence="5 7" id="KW-1133">Transmembrane helix</keyword>
<comment type="similarity">
    <text evidence="2">Belongs to the EamA transporter family.</text>
</comment>
<dbReference type="SUPFAM" id="SSF103481">
    <property type="entry name" value="Multidrug resistance efflux transporter EmrE"/>
    <property type="match status" value="2"/>
</dbReference>
<dbReference type="EMBL" id="JAYWTM010000001">
    <property type="protein sequence ID" value="MEC5341029.1"/>
    <property type="molecule type" value="Genomic_DNA"/>
</dbReference>
<reference evidence="9 10" key="1">
    <citation type="journal article" date="2017" name="Int. J. Syst. Evol. Microbiol.">
        <title>Brenneria populi subsp. brevivirga subsp. nov. isolated from symptomatic bark of Populus x euramericana canker, and description of Brenneria populi subsp. populi subsp. nov.</title>
        <authorList>
            <person name="Zheng M.H."/>
            <person name="Piao C.G."/>
            <person name="Xue H."/>
            <person name="Guo M.W."/>
            <person name="Li Y."/>
        </authorList>
    </citation>
    <scope>NUCLEOTIDE SEQUENCE [LARGE SCALE GENOMIC DNA]</scope>
    <source>
        <strain evidence="9 10">D9-5</strain>
    </source>
</reference>
<evidence type="ECO:0000313" key="9">
    <source>
        <dbReference type="EMBL" id="MEC5341029.1"/>
    </source>
</evidence>
<evidence type="ECO:0000256" key="4">
    <source>
        <dbReference type="ARBA" id="ARBA00022692"/>
    </source>
</evidence>
<dbReference type="Proteomes" id="UP001309705">
    <property type="component" value="Unassembled WGS sequence"/>
</dbReference>
<organism evidence="9 10">
    <name type="scientific">Brenneria populi</name>
    <dbReference type="NCBI Taxonomy" id="1505588"/>
    <lineage>
        <taxon>Bacteria</taxon>
        <taxon>Pseudomonadati</taxon>
        <taxon>Pseudomonadota</taxon>
        <taxon>Gammaproteobacteria</taxon>
        <taxon>Enterobacterales</taxon>
        <taxon>Pectobacteriaceae</taxon>
        <taxon>Brenneria</taxon>
    </lineage>
</organism>
<evidence type="ECO:0000256" key="2">
    <source>
        <dbReference type="ARBA" id="ARBA00007362"/>
    </source>
</evidence>
<protein>
    <submittedName>
        <fullName evidence="9">DMT family transporter</fullName>
    </submittedName>
</protein>
<name>A0ABU6JKV8_9GAMM</name>
<keyword evidence="6 7" id="KW-0472">Membrane</keyword>
<evidence type="ECO:0000256" key="1">
    <source>
        <dbReference type="ARBA" id="ARBA00004651"/>
    </source>
</evidence>
<evidence type="ECO:0000256" key="7">
    <source>
        <dbReference type="SAM" id="Phobius"/>
    </source>
</evidence>
<feature type="transmembrane region" description="Helical" evidence="7">
    <location>
        <begin position="148"/>
        <end position="168"/>
    </location>
</feature>
<feature type="transmembrane region" description="Helical" evidence="7">
    <location>
        <begin position="180"/>
        <end position="198"/>
    </location>
</feature>
<feature type="domain" description="EamA" evidence="8">
    <location>
        <begin position="150"/>
        <end position="280"/>
    </location>
</feature>
<feature type="transmembrane region" description="Helical" evidence="7">
    <location>
        <begin position="210"/>
        <end position="229"/>
    </location>
</feature>
<evidence type="ECO:0000313" key="10">
    <source>
        <dbReference type="Proteomes" id="UP001309705"/>
    </source>
</evidence>
<dbReference type="InterPro" id="IPR000620">
    <property type="entry name" value="EamA_dom"/>
</dbReference>
<keyword evidence="10" id="KW-1185">Reference proteome</keyword>
<sequence length="303" mass="32827">MNMLFPLVTVLIWSVNIVVNKLSAAVIDPAAISFYRWLLALITLTPFLLPGLHRHRASIRRHWCKLLVLGLLGMVLYQSLAYYAAHSISALMMGIMVSLVPLLTVLLSIPILKLAPTLGMLTGAVLSFCGIVWLISGGNPGQIVSQGIGSGELMMFIAAIAYALYGVLAKRWSIPLPNLVSLYMQIAFGTLLLLPNFLLADQVQLTAQNLPLILFAGILASVVAPFLWLQSLVRLGANNTAIFINLMPVFTALIATTFLNEHLRTYHLVGGGMALLGVILAQRLRIPLFGSAPKTGMDNETAD</sequence>
<proteinExistence type="inferred from homology"/>
<feature type="domain" description="EamA" evidence="8">
    <location>
        <begin position="4"/>
        <end position="135"/>
    </location>
</feature>
<keyword evidence="4 7" id="KW-0812">Transmembrane</keyword>
<dbReference type="PANTHER" id="PTHR32322">
    <property type="entry name" value="INNER MEMBRANE TRANSPORTER"/>
    <property type="match status" value="1"/>
</dbReference>
<keyword evidence="3" id="KW-1003">Cell membrane</keyword>
<feature type="transmembrane region" description="Helical" evidence="7">
    <location>
        <begin position="265"/>
        <end position="284"/>
    </location>
</feature>
<feature type="transmembrane region" description="Helical" evidence="7">
    <location>
        <begin position="34"/>
        <end position="52"/>
    </location>
</feature>
<dbReference type="InterPro" id="IPR037185">
    <property type="entry name" value="EmrE-like"/>
</dbReference>
<dbReference type="RefSeq" id="WP_327616271.1">
    <property type="nucleotide sequence ID" value="NZ_JAYWTM010000001.1"/>
</dbReference>
<feature type="transmembrane region" description="Helical" evidence="7">
    <location>
        <begin position="64"/>
        <end position="85"/>
    </location>
</feature>
<dbReference type="InterPro" id="IPR050638">
    <property type="entry name" value="AA-Vitamin_Transporters"/>
</dbReference>
<evidence type="ECO:0000256" key="6">
    <source>
        <dbReference type="ARBA" id="ARBA00023136"/>
    </source>
</evidence>
<accession>A0ABU6JKV8</accession>
<comment type="caution">
    <text evidence="9">The sequence shown here is derived from an EMBL/GenBank/DDBJ whole genome shotgun (WGS) entry which is preliminary data.</text>
</comment>
<gene>
    <name evidence="9" type="ORF">VSX58_00175</name>
</gene>
<feature type="transmembrane region" description="Helical" evidence="7">
    <location>
        <begin position="118"/>
        <end position="136"/>
    </location>
</feature>
<dbReference type="Pfam" id="PF00892">
    <property type="entry name" value="EamA"/>
    <property type="match status" value="2"/>
</dbReference>
<evidence type="ECO:0000256" key="5">
    <source>
        <dbReference type="ARBA" id="ARBA00022989"/>
    </source>
</evidence>
<comment type="subcellular location">
    <subcellularLocation>
        <location evidence="1">Cell membrane</location>
        <topology evidence="1">Multi-pass membrane protein</topology>
    </subcellularLocation>
</comment>
<evidence type="ECO:0000259" key="8">
    <source>
        <dbReference type="Pfam" id="PF00892"/>
    </source>
</evidence>